<dbReference type="HOGENOM" id="CLU_000445_88_2_6"/>
<dbReference type="Proteomes" id="UP000006683">
    <property type="component" value="Chromosome"/>
</dbReference>
<evidence type="ECO:0000256" key="2">
    <source>
        <dbReference type="ARBA" id="ARBA00023125"/>
    </source>
</evidence>
<dbReference type="GO" id="GO:0003700">
    <property type="term" value="F:DNA-binding transcription factor activity"/>
    <property type="evidence" value="ECO:0007669"/>
    <property type="project" value="InterPro"/>
</dbReference>
<sequence length="316" mass="35965">MNRFDNLPTLRDQLSSDSCPGIEVSELADLASLATYQDADPYAPHPVEYFCMIFIEQGQGRHQIDGIDYPYQDGSIIFVNREQTHAFDPTDKPTGKMLRITPAFFTECSANIRKSYFVPVHMSLAYSPVLKLDPALIQTCQTLLHEIAISQQEKGGDDVVTQLLFSALMLRLAQARRLGSSCANDEDRARFNEFLKQVEQHFTDHREAKTYANKVGLSYKSLNLLCRRCCGKTAKQIIDFRLNLEITRKLSMKGGSIQSIAFELGFDDTTNFVKYFKRFNNVTPSAYRSRYYEEGMFEEPETPAAESTLRPEHHPA</sequence>
<dbReference type="InterPro" id="IPR020449">
    <property type="entry name" value="Tscrpt_reg_AraC-type_HTH"/>
</dbReference>
<keyword evidence="4" id="KW-0804">Transcription</keyword>
<proteinExistence type="predicted"/>
<dbReference type="InterPro" id="IPR037923">
    <property type="entry name" value="HTH-like"/>
</dbReference>
<evidence type="ECO:0000259" key="5">
    <source>
        <dbReference type="PROSITE" id="PS01124"/>
    </source>
</evidence>
<keyword evidence="1" id="KW-0805">Transcription regulation</keyword>
<dbReference type="PANTHER" id="PTHR43280">
    <property type="entry name" value="ARAC-FAMILY TRANSCRIPTIONAL REGULATOR"/>
    <property type="match status" value="1"/>
</dbReference>
<keyword evidence="2" id="KW-0238">DNA-binding</keyword>
<dbReference type="InterPro" id="IPR003313">
    <property type="entry name" value="AraC-bd"/>
</dbReference>
<name>E1SSV9_FERBD</name>
<dbReference type="OrthoDB" id="9814125at2"/>
<dbReference type="SUPFAM" id="SSF46689">
    <property type="entry name" value="Homeodomain-like"/>
    <property type="match status" value="1"/>
</dbReference>
<evidence type="ECO:0000256" key="4">
    <source>
        <dbReference type="ARBA" id="ARBA00023163"/>
    </source>
</evidence>
<accession>E1SSV9</accession>
<dbReference type="EMBL" id="CP002209">
    <property type="protein sequence ID" value="ADN77113.1"/>
    <property type="molecule type" value="Genomic_DNA"/>
</dbReference>
<dbReference type="KEGG" id="fbl:Fbal_2911"/>
<dbReference type="Pfam" id="PF02311">
    <property type="entry name" value="AraC_binding"/>
    <property type="match status" value="1"/>
</dbReference>
<keyword evidence="3" id="KW-0010">Activator</keyword>
<evidence type="ECO:0000256" key="3">
    <source>
        <dbReference type="ARBA" id="ARBA00023159"/>
    </source>
</evidence>
<dbReference type="PANTHER" id="PTHR43280:SF32">
    <property type="entry name" value="TRANSCRIPTIONAL REGULATORY PROTEIN"/>
    <property type="match status" value="1"/>
</dbReference>
<feature type="domain" description="HTH araC/xylS-type" evidence="5">
    <location>
        <begin position="192"/>
        <end position="290"/>
    </location>
</feature>
<evidence type="ECO:0000256" key="1">
    <source>
        <dbReference type="ARBA" id="ARBA00023015"/>
    </source>
</evidence>
<organism evidence="6 7">
    <name type="scientific">Ferrimonas balearica (strain DSM 9799 / CCM 4581 / KCTC 23876 / PAT)</name>
    <dbReference type="NCBI Taxonomy" id="550540"/>
    <lineage>
        <taxon>Bacteria</taxon>
        <taxon>Pseudomonadati</taxon>
        <taxon>Pseudomonadota</taxon>
        <taxon>Gammaproteobacteria</taxon>
        <taxon>Alteromonadales</taxon>
        <taxon>Ferrimonadaceae</taxon>
        <taxon>Ferrimonas</taxon>
    </lineage>
</organism>
<dbReference type="SUPFAM" id="SSF51215">
    <property type="entry name" value="Regulatory protein AraC"/>
    <property type="match status" value="1"/>
</dbReference>
<dbReference type="RefSeq" id="WP_013346419.1">
    <property type="nucleotide sequence ID" value="NC_014541.1"/>
</dbReference>
<protein>
    <submittedName>
        <fullName evidence="6">AraC protein arabinose-binding/dimerization</fullName>
    </submittedName>
</protein>
<dbReference type="GO" id="GO:0043565">
    <property type="term" value="F:sequence-specific DNA binding"/>
    <property type="evidence" value="ECO:0007669"/>
    <property type="project" value="InterPro"/>
</dbReference>
<dbReference type="Pfam" id="PF12833">
    <property type="entry name" value="HTH_18"/>
    <property type="match status" value="1"/>
</dbReference>
<gene>
    <name evidence="6" type="ordered locus">Fbal_2911</name>
</gene>
<dbReference type="InterPro" id="IPR018060">
    <property type="entry name" value="HTH_AraC"/>
</dbReference>
<keyword evidence="7" id="KW-1185">Reference proteome</keyword>
<dbReference type="InterPro" id="IPR009057">
    <property type="entry name" value="Homeodomain-like_sf"/>
</dbReference>
<dbReference type="GeneID" id="67183137"/>
<dbReference type="eggNOG" id="COG2207">
    <property type="taxonomic scope" value="Bacteria"/>
</dbReference>
<evidence type="ECO:0000313" key="6">
    <source>
        <dbReference type="EMBL" id="ADN77113.1"/>
    </source>
</evidence>
<dbReference type="Gene3D" id="1.10.10.60">
    <property type="entry name" value="Homeodomain-like"/>
    <property type="match status" value="1"/>
</dbReference>
<evidence type="ECO:0000313" key="7">
    <source>
        <dbReference type="Proteomes" id="UP000006683"/>
    </source>
</evidence>
<dbReference type="AlphaFoldDB" id="E1SSV9"/>
<dbReference type="STRING" id="550540.Fbal_2911"/>
<dbReference type="PRINTS" id="PR00032">
    <property type="entry name" value="HTHARAC"/>
</dbReference>
<dbReference type="PROSITE" id="PS01124">
    <property type="entry name" value="HTH_ARAC_FAMILY_2"/>
    <property type="match status" value="1"/>
</dbReference>
<dbReference type="SMART" id="SM00342">
    <property type="entry name" value="HTH_ARAC"/>
    <property type="match status" value="1"/>
</dbReference>
<reference evidence="6 7" key="1">
    <citation type="journal article" date="2010" name="Stand. Genomic Sci.">
        <title>Complete genome sequence of Ferrimonas balearica type strain (PAT).</title>
        <authorList>
            <person name="Nolan M."/>
            <person name="Sikorski J."/>
            <person name="Davenport K."/>
            <person name="Lucas S."/>
            <person name="Glavina Del Rio T."/>
            <person name="Tice H."/>
            <person name="Cheng J."/>
            <person name="Goodwin L."/>
            <person name="Pitluck S."/>
            <person name="Liolios K."/>
            <person name="Ivanova N."/>
            <person name="Mavromatis K."/>
            <person name="Ovchinnikova G."/>
            <person name="Pati A."/>
            <person name="Chen A."/>
            <person name="Palaniappan K."/>
            <person name="Land M."/>
            <person name="Hauser L."/>
            <person name="Chang Y."/>
            <person name="Jeffries C."/>
            <person name="Tapia R."/>
            <person name="Brettin T."/>
            <person name="Detter J."/>
            <person name="Han C."/>
            <person name="Yasawong M."/>
            <person name="Rohde M."/>
            <person name="Tindall B."/>
            <person name="Goker M."/>
            <person name="Woyke T."/>
            <person name="Bristow J."/>
            <person name="Eisen J."/>
            <person name="Markowitz V."/>
            <person name="Hugenholtz P."/>
            <person name="Kyrpides N."/>
            <person name="Klenk H."/>
            <person name="Lapidus A."/>
        </authorList>
    </citation>
    <scope>NUCLEOTIDE SEQUENCE [LARGE SCALE GENOMIC DNA]</scope>
    <source>
        <strain evidence="7">DSM 9799 / CCM 4581 / KCTC 23876 / PAT</strain>
    </source>
</reference>